<dbReference type="Gene3D" id="2.60.40.1930">
    <property type="match status" value="2"/>
</dbReference>
<dbReference type="Gene3D" id="4.10.400.10">
    <property type="entry name" value="Low-density Lipoprotein Receptor"/>
    <property type="match status" value="1"/>
</dbReference>
<dbReference type="InterPro" id="IPR047565">
    <property type="entry name" value="Alpha-macroglob_thiol-ester_cl"/>
</dbReference>
<feature type="disulfide bond" evidence="8">
    <location>
        <begin position="813"/>
        <end position="831"/>
    </location>
</feature>
<dbReference type="Proteomes" id="UP000009046">
    <property type="component" value="Unassembled WGS sequence"/>
</dbReference>
<dbReference type="InterPro" id="IPR011625">
    <property type="entry name" value="A2M_N_BRD"/>
</dbReference>
<dbReference type="SMART" id="SM01419">
    <property type="entry name" value="Thiol-ester_cl"/>
    <property type="match status" value="1"/>
</dbReference>
<dbReference type="GO" id="GO:0005615">
    <property type="term" value="C:extracellular space"/>
    <property type="evidence" value="ECO:0007669"/>
    <property type="project" value="InterPro"/>
</dbReference>
<feature type="domain" description="Alpha-2-macroglobulin" evidence="12">
    <location>
        <begin position="866"/>
        <end position="957"/>
    </location>
</feature>
<dbReference type="EnsemblMetazoa" id="PHUM289860-RA">
    <property type="protein sequence ID" value="PHUM289860-PA"/>
    <property type="gene ID" value="PHUM289860"/>
</dbReference>
<evidence type="ECO:0000256" key="1">
    <source>
        <dbReference type="ARBA" id="ARBA00022729"/>
    </source>
</evidence>
<dbReference type="SMART" id="SM01361">
    <property type="entry name" value="A2M_recep"/>
    <property type="match status" value="1"/>
</dbReference>
<dbReference type="GeneID" id="8229646"/>
<evidence type="ECO:0000259" key="12">
    <source>
        <dbReference type="SMART" id="SM01360"/>
    </source>
</evidence>
<dbReference type="InterPro" id="IPR002890">
    <property type="entry name" value="MG2"/>
</dbReference>
<dbReference type="FunFam" id="2.60.40.1930:FF:000001">
    <property type="entry name" value="CD109 isoform 3"/>
    <property type="match status" value="1"/>
</dbReference>
<accession>E0VLM1</accession>
<dbReference type="Gene3D" id="6.20.50.160">
    <property type="match status" value="1"/>
</dbReference>
<dbReference type="PANTHER" id="PTHR11412">
    <property type="entry name" value="MACROGLOBULIN / COMPLEMENT"/>
    <property type="match status" value="1"/>
</dbReference>
<dbReference type="InterPro" id="IPR013783">
    <property type="entry name" value="Ig-like_fold"/>
</dbReference>
<dbReference type="InterPro" id="IPR011626">
    <property type="entry name" value="Alpha-macroglobulin_TED"/>
</dbReference>
<evidence type="ECO:0000313" key="14">
    <source>
        <dbReference type="EMBL" id="EEB14277.1"/>
    </source>
</evidence>
<feature type="domain" description="Alpha-2-macroglobulin bait region" evidence="11">
    <location>
        <begin position="594"/>
        <end position="728"/>
    </location>
</feature>
<dbReference type="InterPro" id="IPR002172">
    <property type="entry name" value="LDrepeatLR_classA_rpt"/>
</dbReference>
<dbReference type="eggNOG" id="KOG1366">
    <property type="taxonomic scope" value="Eukaryota"/>
</dbReference>
<dbReference type="Pfam" id="PF07703">
    <property type="entry name" value="A2M_BRD"/>
    <property type="match status" value="1"/>
</dbReference>
<dbReference type="OrthoDB" id="6359008at2759"/>
<dbReference type="SMART" id="SM01360">
    <property type="entry name" value="A2M"/>
    <property type="match status" value="1"/>
</dbReference>
<proteinExistence type="predicted"/>
<keyword evidence="2" id="KW-0391">Immunity</keyword>
<dbReference type="Gene3D" id="2.20.130.20">
    <property type="match status" value="1"/>
</dbReference>
<evidence type="ECO:0000256" key="10">
    <source>
        <dbReference type="SAM" id="SignalP"/>
    </source>
</evidence>
<gene>
    <name evidence="15" type="primary">8229646</name>
    <name evidence="14" type="ORF">Phum_PHUM289860</name>
</gene>
<dbReference type="InterPro" id="IPR008930">
    <property type="entry name" value="Terpenoid_cyclase/PrenylTrfase"/>
</dbReference>
<dbReference type="EMBL" id="AAZO01003364">
    <property type="status" value="NOT_ANNOTATED_CDS"/>
    <property type="molecule type" value="Genomic_DNA"/>
</dbReference>
<keyword evidence="9" id="KW-0472">Membrane</keyword>
<dbReference type="PANTHER" id="PTHR11412:SF172">
    <property type="entry name" value="LD23292P"/>
    <property type="match status" value="1"/>
</dbReference>
<dbReference type="SMART" id="SM01359">
    <property type="entry name" value="A2M_N_2"/>
    <property type="match status" value="1"/>
</dbReference>
<evidence type="ECO:0000256" key="4">
    <source>
        <dbReference type="ARBA" id="ARBA00023180"/>
    </source>
</evidence>
<evidence type="ECO:0000256" key="6">
    <source>
        <dbReference type="ARBA" id="ARBA00063781"/>
    </source>
</evidence>
<reference evidence="14" key="2">
    <citation type="submission" date="2007-04" db="EMBL/GenBank/DDBJ databases">
        <title>The genome of the human body louse.</title>
        <authorList>
            <consortium name="The Human Body Louse Genome Consortium"/>
            <person name="Kirkness E."/>
            <person name="Walenz B."/>
            <person name="Hass B."/>
            <person name="Bruggner R."/>
            <person name="Strausberg R."/>
        </authorList>
    </citation>
    <scope>NUCLEOTIDE SEQUENCE</scope>
    <source>
        <strain evidence="14">USDA</strain>
    </source>
</reference>
<dbReference type="InterPro" id="IPR041555">
    <property type="entry name" value="MG3"/>
</dbReference>
<sequence>MDWVKDSTLLLFVFFVILHSGVSQIFPSNIPEDSIRQGDQNYQFFSQGNSLGQNSNYQNPYWNGQNSNQNANSYYQNPNSNWPGQSPRTYWEQDSLFNNSVIIREATYFIVAGKIVRPGTIYRIAVTVLQAPVPLIVRANIQRNGVQLTADSKDVKEGIPETLLLRMPRTIVPGHYKLRVEGTYDSLQGGTAFINETTLTFSQRSMTIFIQTDKPVYMQGQTVRFRSIPITTELRPFDDSVDVFMLNPNRHIMRRWLSRQSNLGTVSLSYQLSDQPVFGEWTIQIVAQGQIEEGKFLVEEYYQTRFEVNVTMPAFFFESDKYIYGTVMANYTSGAPVRGNLTLKASIRPIKTYGHGQRAKPIVKYFTFDESYPFWFPRPQSNYYYYQENNNYNSYYGGNLPYLTFFNGVYHFKYPMSELVNSGISLDGVEIMVTATVGERFLEEVIEGFSTARIYNSSIKVTVLGGSPQVFKPTMPFALFIAVSFQDNSPLPLERLQAGRLEVQAAVGMKSGRQRIINFDTPEDLRMSSEYSGVWELDVDLKSELSLGENRISRDILNSIYSINLKVFYRDSLGQDAGTDAYLTTHYSPHNRHIKVTSSTQHARVGEYFVLHVQSNYYMDTFNYMLMSKGMILLTGQENMKATVRTFAIPLSAEMAPEATVVVYNVGLNGDVSADSLTFPVNGISRNNFTIFINNRKARTGKKVEIAIYGEPGAYVALSGIDKSFYAMQAGNELTYSKVIDSMSRFDEDTNGTFKFSWRNHEGNPDDNVYFPSNTFGIDVNRTFEYAGLIVFSDATLSRISNFCDSSLGYLECLSGGCYHISTKCNSHKDCQDGSDESGCPSFNVTDLMLFRKHRFSRIQRQYENVWLWEDINIGPHGRYIFDLPVPRRPAHWIVSAFSMSHLVGFGMLQKPIEYVGVLPFFIEVEMPTTCSQGEQIGIRVAVFNYLTTDMEATVILAGSDDYKFVHVEQDGIVRSYNPRTSFGEHQFFVYIPKQDAVTVYIPIVPTRLGDIDVTVFAATLIGRDTITKRLHVKADGLPQYRHQSILLDLSNRAYVFQYLHVNVTDTPIIPYSEDRYYVFGSNKAYVSIVGDVVGPIFPTMPVNASSLLYLPMDCAEQNIFSFAANLYTTLYMRYVNQRNKTQEKESFFHMNVGYQKQLSYMNPDGSFSFFRTDWNQSSPSVWLTAFCARIFQEASFYEWENFIYIDPQVISKAVSWVLDHQTYEGSFYEVTWLPDRKANTSSFWPNDYLGSRNITLTAHVLIMLDTVKDLSGGLGSRVSLAQTKAMKWLEKNLKLINESGDPYEVALVAYSLLLSKSASAESAFGILARHARSEGGFTYWGKEALPPPPTKIENQKVFSLPRLPYKYDSSNIEATSYALLVYTARQEWMMDEIVNWLNAQRLTDGGWASTQDTAVAMKALIEYTNRKRIREVSSLTVTIEATALPGKVVTLQVNDQNRARLQKLEIPRAWGTVKVQAKGAGYAILQMTVQYNVDIPKFQTEPPVRAFDLRTRANFHGRNQSHITYRCCQRWTYLEESARSGMAVLDVTIPTGYIIQQQDLDAYILSRRVRNLQRARFLERKVLFYFDYLDNYDTCVDFTIERWYPVANMSRYLPIRVYDYYAPERFNETIFDSLPTYILNICEVCGSSQCPYCPIYNFASFLRASSFVVILSALVVLYRTFFQTNVKIT</sequence>
<dbReference type="KEGG" id="phu:Phum_PHUM289860"/>
<dbReference type="InterPro" id="IPR036055">
    <property type="entry name" value="LDL_receptor-like_sf"/>
</dbReference>
<comment type="subunit">
    <text evidence="6">Heterodimer of a TEP1-N chain and an TEP1-C chain non-covalently linked. Forms a complex composed of TEP1-N and TEP1-C heterodimer, LRIM1 and APL1C; the interaction stabilizes TEP1-N and TEP1-C heterodimer, prevents its binding to tissues while circulating in the hemolymph and protects the thioester bond from hydrolysis. Mature TEP1 and to a lesser extent full-length TEP1 interact with SPCLIP1; the interaction is induced by microbial infection.</text>
</comment>
<dbReference type="GO" id="GO:0002376">
    <property type="term" value="P:immune system process"/>
    <property type="evidence" value="ECO:0007669"/>
    <property type="project" value="UniProtKB-KW"/>
</dbReference>
<dbReference type="Gene3D" id="2.60.40.2950">
    <property type="match status" value="1"/>
</dbReference>
<dbReference type="RefSeq" id="XP_002427015.1">
    <property type="nucleotide sequence ID" value="XM_002426970.1"/>
</dbReference>
<feature type="signal peptide" evidence="10">
    <location>
        <begin position="1"/>
        <end position="23"/>
    </location>
</feature>
<feature type="chain" id="PRO_5014570143" description="TEP1-F" evidence="10">
    <location>
        <begin position="24"/>
        <end position="1690"/>
    </location>
</feature>
<dbReference type="HOGENOM" id="CLU_001634_5_1_1"/>
<dbReference type="Gene3D" id="1.50.10.20">
    <property type="match status" value="1"/>
</dbReference>
<name>E0VLM1_PEDHC</name>
<dbReference type="Pfam" id="PF00207">
    <property type="entry name" value="A2M"/>
    <property type="match status" value="1"/>
</dbReference>
<dbReference type="EMBL" id="DS235274">
    <property type="protein sequence ID" value="EEB14277.1"/>
    <property type="molecule type" value="Genomic_DNA"/>
</dbReference>
<dbReference type="GO" id="GO:0004866">
    <property type="term" value="F:endopeptidase inhibitor activity"/>
    <property type="evidence" value="ECO:0007669"/>
    <property type="project" value="InterPro"/>
</dbReference>
<evidence type="ECO:0000256" key="3">
    <source>
        <dbReference type="ARBA" id="ARBA00023157"/>
    </source>
</evidence>
<evidence type="ECO:0000256" key="8">
    <source>
        <dbReference type="PROSITE-ProRule" id="PRU00124"/>
    </source>
</evidence>
<comment type="function">
    <text evidence="5">Binds covalently through a thioester bond to the pathogen surface resulting in pathogen clearance.</text>
</comment>
<dbReference type="SUPFAM" id="SSF49410">
    <property type="entry name" value="Alpha-macroglobulin receptor domain"/>
    <property type="match status" value="1"/>
</dbReference>
<keyword evidence="1 10" id="KW-0732">Signal</keyword>
<feature type="transmembrane region" description="Helical" evidence="9">
    <location>
        <begin position="1656"/>
        <end position="1679"/>
    </location>
</feature>
<evidence type="ECO:0000313" key="16">
    <source>
        <dbReference type="Proteomes" id="UP000009046"/>
    </source>
</evidence>
<dbReference type="SUPFAM" id="SSF48239">
    <property type="entry name" value="Terpenoid cyclases/Protein prenyltransferases"/>
    <property type="match status" value="1"/>
</dbReference>
<dbReference type="Pfam" id="PF07677">
    <property type="entry name" value="A2M_recep"/>
    <property type="match status" value="1"/>
</dbReference>
<evidence type="ECO:0000256" key="9">
    <source>
        <dbReference type="SAM" id="Phobius"/>
    </source>
</evidence>
<dbReference type="InParanoid" id="E0VLM1"/>
<dbReference type="Pfam" id="PF17791">
    <property type="entry name" value="MG3"/>
    <property type="match status" value="1"/>
</dbReference>
<organism>
    <name type="scientific">Pediculus humanus subsp. corporis</name>
    <name type="common">Body louse</name>
    <dbReference type="NCBI Taxonomy" id="121224"/>
    <lineage>
        <taxon>Eukaryota</taxon>
        <taxon>Metazoa</taxon>
        <taxon>Ecdysozoa</taxon>
        <taxon>Arthropoda</taxon>
        <taxon>Hexapoda</taxon>
        <taxon>Insecta</taxon>
        <taxon>Pterygota</taxon>
        <taxon>Neoptera</taxon>
        <taxon>Paraneoptera</taxon>
        <taxon>Psocodea</taxon>
        <taxon>Troctomorpha</taxon>
        <taxon>Phthiraptera</taxon>
        <taxon>Anoplura</taxon>
        <taxon>Pediculidae</taxon>
        <taxon>Pediculus</taxon>
    </lineage>
</organism>
<feature type="disulfide bond" evidence="8">
    <location>
        <begin position="825"/>
        <end position="840"/>
    </location>
</feature>
<evidence type="ECO:0000259" key="11">
    <source>
        <dbReference type="SMART" id="SM01359"/>
    </source>
</evidence>
<dbReference type="FunCoup" id="E0VLM1">
    <property type="interactions" value="35"/>
</dbReference>
<keyword evidence="9" id="KW-0812">Transmembrane</keyword>
<dbReference type="Pfam" id="PF07678">
    <property type="entry name" value="TED_complement"/>
    <property type="match status" value="1"/>
</dbReference>
<dbReference type="CDD" id="cd00112">
    <property type="entry name" value="LDLa"/>
    <property type="match status" value="1"/>
</dbReference>
<feature type="domain" description="Alpha-macroglobulin receptor-binding" evidence="13">
    <location>
        <begin position="1541"/>
        <end position="1632"/>
    </location>
</feature>
<dbReference type="OMA" id="IDSAFYT"/>
<reference evidence="15" key="3">
    <citation type="submission" date="2020-05" db="UniProtKB">
        <authorList>
            <consortium name="EnsemblMetazoa"/>
        </authorList>
    </citation>
    <scope>IDENTIFICATION</scope>
    <source>
        <strain evidence="15">USDA</strain>
    </source>
</reference>
<dbReference type="InterPro" id="IPR036595">
    <property type="entry name" value="A-macroglobulin_rcpt-bd_sf"/>
</dbReference>
<dbReference type="VEuPathDB" id="VectorBase:PHUM289860"/>
<keyword evidence="3 8" id="KW-1015">Disulfide bond</keyword>
<dbReference type="Gene3D" id="2.60.40.690">
    <property type="entry name" value="Alpha-macroglobulin, receptor-binding domain"/>
    <property type="match status" value="1"/>
</dbReference>
<keyword evidence="9" id="KW-1133">Transmembrane helix</keyword>
<keyword evidence="16" id="KW-1185">Reference proteome</keyword>
<evidence type="ECO:0000259" key="13">
    <source>
        <dbReference type="SMART" id="SM01361"/>
    </source>
</evidence>
<evidence type="ECO:0000313" key="15">
    <source>
        <dbReference type="EnsemblMetazoa" id="PHUM289860-PA"/>
    </source>
</evidence>
<comment type="caution">
    <text evidence="8">Lacks conserved residue(s) required for the propagation of feature annotation.</text>
</comment>
<evidence type="ECO:0000256" key="5">
    <source>
        <dbReference type="ARBA" id="ARBA00057615"/>
    </source>
</evidence>
<evidence type="ECO:0000256" key="2">
    <source>
        <dbReference type="ARBA" id="ARBA00022859"/>
    </source>
</evidence>
<dbReference type="CTD" id="8229646"/>
<dbReference type="Pfam" id="PF01835">
    <property type="entry name" value="MG2"/>
    <property type="match status" value="1"/>
</dbReference>
<dbReference type="Pfam" id="PF00057">
    <property type="entry name" value="Ldl_recept_a"/>
    <property type="match status" value="1"/>
</dbReference>
<dbReference type="InterPro" id="IPR050473">
    <property type="entry name" value="A2M/Complement_sys"/>
</dbReference>
<reference evidence="14" key="1">
    <citation type="submission" date="2007-04" db="EMBL/GenBank/DDBJ databases">
        <title>Annotation of Pediculus humanus corporis strain USDA.</title>
        <authorList>
            <person name="Kirkness E."/>
            <person name="Hannick L."/>
            <person name="Hass B."/>
            <person name="Bruggner R."/>
            <person name="Lawson D."/>
            <person name="Bidwell S."/>
            <person name="Joardar V."/>
            <person name="Caler E."/>
            <person name="Walenz B."/>
            <person name="Inman J."/>
            <person name="Schobel S."/>
            <person name="Galinsky K."/>
            <person name="Amedeo P."/>
            <person name="Strausberg R."/>
        </authorList>
    </citation>
    <scope>NUCLEOTIDE SEQUENCE</scope>
    <source>
        <strain evidence="14">USDA</strain>
    </source>
</reference>
<dbReference type="STRING" id="121224.E0VLM1"/>
<dbReference type="Gene3D" id="2.60.40.1940">
    <property type="match status" value="1"/>
</dbReference>
<dbReference type="InterPro" id="IPR001599">
    <property type="entry name" value="Macroglobln_a2"/>
</dbReference>
<dbReference type="SMART" id="SM00192">
    <property type="entry name" value="LDLa"/>
    <property type="match status" value="1"/>
</dbReference>
<dbReference type="InterPro" id="IPR009048">
    <property type="entry name" value="A-macroglobulin_rcpt-bd"/>
</dbReference>
<protein>
    <recommendedName>
        <fullName evidence="7">TEP1-F</fullName>
    </recommendedName>
</protein>
<keyword evidence="4" id="KW-0325">Glycoprotein</keyword>
<dbReference type="Gene3D" id="2.60.40.10">
    <property type="entry name" value="Immunoglobulins"/>
    <property type="match status" value="1"/>
</dbReference>
<dbReference type="PROSITE" id="PS50068">
    <property type="entry name" value="LDLRA_2"/>
    <property type="match status" value="1"/>
</dbReference>
<evidence type="ECO:0000256" key="7">
    <source>
        <dbReference type="ARBA" id="ARBA00078071"/>
    </source>
</evidence>
<dbReference type="SUPFAM" id="SSF57424">
    <property type="entry name" value="LDL receptor-like module"/>
    <property type="match status" value="1"/>
</dbReference>